<dbReference type="SMART" id="SM00327">
    <property type="entry name" value="VWA"/>
    <property type="match status" value="1"/>
</dbReference>
<dbReference type="PROSITE" id="PS50234">
    <property type="entry name" value="VWFA"/>
    <property type="match status" value="1"/>
</dbReference>
<dbReference type="CDD" id="cd00198">
    <property type="entry name" value="vWFA"/>
    <property type="match status" value="1"/>
</dbReference>
<dbReference type="Gene3D" id="3.40.50.410">
    <property type="entry name" value="von Willebrand factor, type A domain"/>
    <property type="match status" value="1"/>
</dbReference>
<dbReference type="InterPro" id="IPR036465">
    <property type="entry name" value="vWFA_dom_sf"/>
</dbReference>
<name>A0A915SFN1_9ARCH</name>
<evidence type="ECO:0000313" key="2">
    <source>
        <dbReference type="EMBL" id="BBL45885.1"/>
    </source>
</evidence>
<dbReference type="RefSeq" id="WP_258393193.1">
    <property type="nucleotide sequence ID" value="NZ_AP019769.1"/>
</dbReference>
<keyword evidence="3" id="KW-1185">Reference proteome</keyword>
<accession>A0A915SFN1</accession>
<dbReference type="SUPFAM" id="SSF53300">
    <property type="entry name" value="vWA-like"/>
    <property type="match status" value="1"/>
</dbReference>
<evidence type="ECO:0000313" key="3">
    <source>
        <dbReference type="Proteomes" id="UP001055553"/>
    </source>
</evidence>
<sequence length="322" mass="37477">MRDGNSIFDINKYYDNRKRYSKFISKIINIDEKRIRDDKNERFEKELKNSLENIKNIMIREGYLKEDGQLSEQSLRLYAKEIIGDIEKEISGIFEYGKFYSNNIGKDEYLFGKNFGIGDKYNEIDIKNTIREYIKNRDIKFIVEKKRENKGGKYIILLDISGSMIGKKIYEAKKALIVLIEKILIDNNAVDLILFNDKSIKKYYNINKIENIIDILKLVPNGSTDIASTLYEVYNDIDSFSHIIIITDALPTYGEKPIDRTLEITKIISNKAYISIIGIGLNQEGERIAKLITKYGNGRLFITKNIEDLKKLVLIEYELSKL</sequence>
<dbReference type="EMBL" id="AP019769">
    <property type="protein sequence ID" value="BBL45885.1"/>
    <property type="molecule type" value="Genomic_DNA"/>
</dbReference>
<protein>
    <submittedName>
        <fullName evidence="2">Magnesium chelatase</fullName>
    </submittedName>
</protein>
<proteinExistence type="predicted"/>
<reference evidence="3" key="1">
    <citation type="journal article" date="2022" name="Int. J. Syst. Evol. Microbiol.">
        <title>Nanobdella aerobiophila gen. nov., sp. nov., a thermoacidophilic, obligate ectosymbiotic archaeon, and proposal of Nanobdellaceae fam. nov., Nanobdellales ord. nov. and Nanobdellia class. nov.</title>
        <authorList>
            <person name="Kato S."/>
            <person name="Ogasawara A."/>
            <person name="Itoh T."/>
            <person name="Sakai H.D."/>
            <person name="Shimizu M."/>
            <person name="Yuki M."/>
            <person name="Kaneko M."/>
            <person name="Takashina T."/>
            <person name="Ohkuma M."/>
        </authorList>
    </citation>
    <scope>NUCLEOTIDE SEQUENCE [LARGE SCALE GENOMIC DNA]</scope>
    <source>
        <strain evidence="3">MJ1</strain>
    </source>
</reference>
<dbReference type="GeneID" id="74568685"/>
<gene>
    <name evidence="2" type="ORF">MJ1_0745</name>
</gene>
<dbReference type="AlphaFoldDB" id="A0A915SFN1"/>
<dbReference type="InterPro" id="IPR002035">
    <property type="entry name" value="VWF_A"/>
</dbReference>
<dbReference type="KEGG" id="naer:MJ1_0745"/>
<dbReference type="Proteomes" id="UP001055553">
    <property type="component" value="Chromosome"/>
</dbReference>
<evidence type="ECO:0000259" key="1">
    <source>
        <dbReference type="PROSITE" id="PS50234"/>
    </source>
</evidence>
<organism evidence="2 3">
    <name type="scientific">Nanobdella aerobiophila</name>
    <dbReference type="NCBI Taxonomy" id="2586965"/>
    <lineage>
        <taxon>Archaea</taxon>
        <taxon>Nanobdellota</taxon>
        <taxon>Nanobdellia</taxon>
        <taxon>Nanobdellales</taxon>
        <taxon>Nanobdellaceae</taxon>
        <taxon>Nanobdella</taxon>
    </lineage>
</organism>
<dbReference type="Pfam" id="PF00092">
    <property type="entry name" value="VWA"/>
    <property type="match status" value="1"/>
</dbReference>
<feature type="domain" description="VWFA" evidence="1">
    <location>
        <begin position="153"/>
        <end position="319"/>
    </location>
</feature>